<dbReference type="Gene3D" id="3.40.50.300">
    <property type="entry name" value="P-loop containing nucleotide triphosphate hydrolases"/>
    <property type="match status" value="1"/>
</dbReference>
<keyword evidence="2" id="KW-0808">Transferase</keyword>
<name>A0ABX7N777_9BACT</name>
<proteinExistence type="inferred from homology"/>
<feature type="domain" description="Sulfotransferase" evidence="3">
    <location>
        <begin position="43"/>
        <end position="231"/>
    </location>
</feature>
<evidence type="ECO:0000313" key="5">
    <source>
        <dbReference type="Proteomes" id="UP000663090"/>
    </source>
</evidence>
<evidence type="ECO:0000256" key="1">
    <source>
        <dbReference type="ARBA" id="ARBA00005771"/>
    </source>
</evidence>
<dbReference type="Proteomes" id="UP000663090">
    <property type="component" value="Chromosome"/>
</dbReference>
<evidence type="ECO:0000259" key="3">
    <source>
        <dbReference type="Pfam" id="PF00685"/>
    </source>
</evidence>
<protein>
    <submittedName>
        <fullName evidence="4">Sulfotransferase domain-containing protein</fullName>
    </submittedName>
</protein>
<evidence type="ECO:0000256" key="2">
    <source>
        <dbReference type="ARBA" id="ARBA00022679"/>
    </source>
</evidence>
<gene>
    <name evidence="4" type="ORF">JY572_33765</name>
</gene>
<keyword evidence="5" id="KW-1185">Reference proteome</keyword>
<dbReference type="RefSeq" id="WP_206714962.1">
    <property type="nucleotide sequence ID" value="NZ_CP071091.1"/>
</dbReference>
<comment type="similarity">
    <text evidence="1">Belongs to the sulfotransferase 1 family.</text>
</comment>
<organism evidence="4 5">
    <name type="scientific">Myxococcus landrumensis</name>
    <dbReference type="NCBI Taxonomy" id="2813577"/>
    <lineage>
        <taxon>Bacteria</taxon>
        <taxon>Pseudomonadati</taxon>
        <taxon>Myxococcota</taxon>
        <taxon>Myxococcia</taxon>
        <taxon>Myxococcales</taxon>
        <taxon>Cystobacterineae</taxon>
        <taxon>Myxococcaceae</taxon>
        <taxon>Myxococcus</taxon>
    </lineage>
</organism>
<sequence length="309" mass="34554">MTRAEALRSQPSPRLPDSIQRILALPTQDGRVFSPADIRVEPGDVFVASFPKCGTTWMQQIVHGLRTGGSMDFEEISLVIPWLEFPQLSGVDVGGPQVARPRAFKSHLRWEVIPKGGRYLYITRAPADALVSFYHFLEGWMFEPGAFSVEDLYEGVFLNDLLFGNYWAHLRSWWQVRERDDVLLMTFEDLIEDLEGSVRRIGGFMGLDVDDALAAKVTHQSSFAFMHAHQHQFDDHPTTVALNALAGLPLEVRTTKVRTGRIGDSARLPAAIHAALDAAWREGIEGPLGIPSYAQLRQLLNESRDCASD</sequence>
<dbReference type="InterPro" id="IPR027417">
    <property type="entry name" value="P-loop_NTPase"/>
</dbReference>
<evidence type="ECO:0000313" key="4">
    <source>
        <dbReference type="EMBL" id="QSQ13261.1"/>
    </source>
</evidence>
<accession>A0ABX7N777</accession>
<dbReference type="Pfam" id="PF00685">
    <property type="entry name" value="Sulfotransfer_1"/>
    <property type="match status" value="1"/>
</dbReference>
<dbReference type="EMBL" id="CP071091">
    <property type="protein sequence ID" value="QSQ13261.1"/>
    <property type="molecule type" value="Genomic_DNA"/>
</dbReference>
<dbReference type="InterPro" id="IPR000863">
    <property type="entry name" value="Sulfotransferase_dom"/>
</dbReference>
<dbReference type="SUPFAM" id="SSF52540">
    <property type="entry name" value="P-loop containing nucleoside triphosphate hydrolases"/>
    <property type="match status" value="1"/>
</dbReference>
<dbReference type="PANTHER" id="PTHR11783">
    <property type="entry name" value="SULFOTRANSFERASE SULT"/>
    <property type="match status" value="1"/>
</dbReference>
<reference evidence="4 5" key="1">
    <citation type="submission" date="2021-02" db="EMBL/GenBank/DDBJ databases">
        <title>De Novo genome assembly of isolated myxobacteria.</title>
        <authorList>
            <person name="Stevens D.C."/>
        </authorList>
    </citation>
    <scope>NUCLEOTIDE SEQUENCE [LARGE SCALE GENOMIC DNA]</scope>
    <source>
        <strain evidence="4 5">SCHIC003</strain>
    </source>
</reference>